<dbReference type="InterPro" id="IPR053876">
    <property type="entry name" value="Phage_int_M"/>
</dbReference>
<dbReference type="PANTHER" id="PTHR30349:SF64">
    <property type="entry name" value="PROPHAGE INTEGRASE INTD-RELATED"/>
    <property type="match status" value="1"/>
</dbReference>
<comment type="similarity">
    <text evidence="1">Belongs to the 'phage' integrase family.</text>
</comment>
<dbReference type="Pfam" id="PF00589">
    <property type="entry name" value="Phage_integrase"/>
    <property type="match status" value="1"/>
</dbReference>
<sequence>MGVETRTSASGKKSYNARVKWQGRQVASMTFDRKTDAKDWHNEQIRKLRLGEWFDPRRGQVPLDDVAGHWLESLGRLKQSSAREDARNWRNDIRPRFGQVPVGSITTSDVSRWLGGLLASGLKPTTAARKLATFRSLLDYAKEDQRVSSNVARQVKAPTAGRTRREGQHLTVAEVGLLAEECAVPTDEDGVPIAGLDANGEQIRNKYADLVKVLALGGMRWGEIAGLQVHDRVSVPGNGLRLKRAVLANSDTGELYVETLKGHRARTAPLVDELVPIIDRWCEGKKPGDWIFDAPQGGPLHERNWKRSIGWSKAVKKIDHPTLRVHDLRHTCASVWLGAGADPKVVQRILGHASATMTMDLYGHLIDQNLWDAAKKVGYLSGTKKADQADTGTAEAADTSSETNDEKGA</sequence>
<evidence type="ECO:0000256" key="2">
    <source>
        <dbReference type="ARBA" id="ARBA00023125"/>
    </source>
</evidence>
<dbReference type="SUPFAM" id="SSF56349">
    <property type="entry name" value="DNA breaking-rejoining enzymes"/>
    <property type="match status" value="1"/>
</dbReference>
<dbReference type="CDD" id="cd01189">
    <property type="entry name" value="INT_ICEBs1_C_like"/>
    <property type="match status" value="1"/>
</dbReference>
<dbReference type="PROSITE" id="PS51900">
    <property type="entry name" value="CB"/>
    <property type="match status" value="1"/>
</dbReference>
<feature type="region of interest" description="Disordered" evidence="5">
    <location>
        <begin position="383"/>
        <end position="409"/>
    </location>
</feature>
<gene>
    <name evidence="8" type="ORF">UG56_018490</name>
</gene>
<feature type="domain" description="Core-binding (CB)" evidence="7">
    <location>
        <begin position="61"/>
        <end position="142"/>
    </location>
</feature>
<keyword evidence="3" id="KW-0233">DNA recombination</keyword>
<evidence type="ECO:0000259" key="7">
    <source>
        <dbReference type="PROSITE" id="PS51900"/>
    </source>
</evidence>
<feature type="domain" description="Tyr recombinase" evidence="6">
    <location>
        <begin position="165"/>
        <end position="375"/>
    </location>
</feature>
<keyword evidence="2 4" id="KW-0238">DNA-binding</keyword>
<evidence type="ECO:0000256" key="1">
    <source>
        <dbReference type="ARBA" id="ARBA00008857"/>
    </source>
</evidence>
<dbReference type="AlphaFoldDB" id="A0A1J4N3T2"/>
<dbReference type="GO" id="GO:0006310">
    <property type="term" value="P:DNA recombination"/>
    <property type="evidence" value="ECO:0007669"/>
    <property type="project" value="UniProtKB-KW"/>
</dbReference>
<name>A0A1J4N3T2_9ACTN</name>
<dbReference type="GO" id="GO:0003677">
    <property type="term" value="F:DNA binding"/>
    <property type="evidence" value="ECO:0007669"/>
    <property type="project" value="UniProtKB-UniRule"/>
</dbReference>
<dbReference type="RefSeq" id="WP_045547275.1">
    <property type="nucleotide sequence ID" value="NZ_JZDQ02000027.1"/>
</dbReference>
<dbReference type="PROSITE" id="PS51898">
    <property type="entry name" value="TYR_RECOMBINASE"/>
    <property type="match status" value="1"/>
</dbReference>
<dbReference type="InterPro" id="IPR002104">
    <property type="entry name" value="Integrase_catalytic"/>
</dbReference>
<dbReference type="GO" id="GO:0015074">
    <property type="term" value="P:DNA integration"/>
    <property type="evidence" value="ECO:0007669"/>
    <property type="project" value="InterPro"/>
</dbReference>
<reference evidence="8" key="1">
    <citation type="submission" date="2016-10" db="EMBL/GenBank/DDBJ databases">
        <title>Draft Genome Sequence of Nocardioides luteus Strain BAFB, an Alkane-Degrading Bacterium Isolated from JP-7 Polluted Soil.</title>
        <authorList>
            <person name="Brown L."/>
            <person name="Ruiz O.N."/>
            <person name="Gunasekera T."/>
        </authorList>
    </citation>
    <scope>NUCLEOTIDE SEQUENCE [LARGE SCALE GENOMIC DNA]</scope>
    <source>
        <strain evidence="8">BAFB</strain>
    </source>
</reference>
<evidence type="ECO:0000313" key="9">
    <source>
        <dbReference type="Proteomes" id="UP000033772"/>
    </source>
</evidence>
<protein>
    <recommendedName>
        <fullName evidence="10">Site-specific integrase</fullName>
    </recommendedName>
</protein>
<accession>A0A1J4N3T2</accession>
<evidence type="ECO:0000313" key="8">
    <source>
        <dbReference type="EMBL" id="OIJ25224.1"/>
    </source>
</evidence>
<evidence type="ECO:0000256" key="3">
    <source>
        <dbReference type="ARBA" id="ARBA00023172"/>
    </source>
</evidence>
<dbReference type="InterPro" id="IPR010998">
    <property type="entry name" value="Integrase_recombinase_N"/>
</dbReference>
<comment type="caution">
    <text evidence="8">The sequence shown here is derived from an EMBL/GenBank/DDBJ whole genome shotgun (WGS) entry which is preliminary data.</text>
</comment>
<dbReference type="InterPro" id="IPR013762">
    <property type="entry name" value="Integrase-like_cat_sf"/>
</dbReference>
<keyword evidence="9" id="KW-1185">Reference proteome</keyword>
<dbReference type="Proteomes" id="UP000033772">
    <property type="component" value="Unassembled WGS sequence"/>
</dbReference>
<dbReference type="PANTHER" id="PTHR30349">
    <property type="entry name" value="PHAGE INTEGRASE-RELATED"/>
    <property type="match status" value="1"/>
</dbReference>
<evidence type="ECO:0000259" key="6">
    <source>
        <dbReference type="PROSITE" id="PS51898"/>
    </source>
</evidence>
<dbReference type="OrthoDB" id="1822491at2"/>
<evidence type="ECO:0008006" key="10">
    <source>
        <dbReference type="Google" id="ProtNLM"/>
    </source>
</evidence>
<dbReference type="EMBL" id="JZDQ02000027">
    <property type="protein sequence ID" value="OIJ25224.1"/>
    <property type="molecule type" value="Genomic_DNA"/>
</dbReference>
<evidence type="ECO:0000256" key="4">
    <source>
        <dbReference type="PROSITE-ProRule" id="PRU01248"/>
    </source>
</evidence>
<dbReference type="InterPro" id="IPR044068">
    <property type="entry name" value="CB"/>
</dbReference>
<dbReference type="Gene3D" id="1.10.443.10">
    <property type="entry name" value="Intergrase catalytic core"/>
    <property type="match status" value="1"/>
</dbReference>
<dbReference type="InterPro" id="IPR050090">
    <property type="entry name" value="Tyrosine_recombinase_XerCD"/>
</dbReference>
<evidence type="ECO:0000256" key="5">
    <source>
        <dbReference type="SAM" id="MobiDB-lite"/>
    </source>
</evidence>
<dbReference type="InterPro" id="IPR011010">
    <property type="entry name" value="DNA_brk_join_enz"/>
</dbReference>
<dbReference type="Gene3D" id="1.10.150.130">
    <property type="match status" value="1"/>
</dbReference>
<dbReference type="Pfam" id="PF22022">
    <property type="entry name" value="Phage_int_M"/>
    <property type="match status" value="1"/>
</dbReference>
<organism evidence="8 9">
    <name type="scientific">Nocardioides luteus</name>
    <dbReference type="NCBI Taxonomy" id="1844"/>
    <lineage>
        <taxon>Bacteria</taxon>
        <taxon>Bacillati</taxon>
        <taxon>Actinomycetota</taxon>
        <taxon>Actinomycetes</taxon>
        <taxon>Propionibacteriales</taxon>
        <taxon>Nocardioidaceae</taxon>
        <taxon>Nocardioides</taxon>
    </lineage>
</organism>
<dbReference type="STRING" id="1844.UG56_018490"/>
<proteinExistence type="inferred from homology"/>